<dbReference type="PANTHER" id="PTHR31230">
    <property type="entry name" value="MYELOID-DERIVED GROWTH FACTOR MYDGF"/>
    <property type="match status" value="1"/>
</dbReference>
<feature type="signal peptide" evidence="1">
    <location>
        <begin position="1"/>
        <end position="19"/>
    </location>
</feature>
<name>A0A803KE52_XENTR</name>
<sequence>MATYGIICAFLLLLAVCSAQEKSSTEEFDVRPGGLQHSFTSKLGDYACTFTYAAQGGTNEKWHMSVGLSDDNQHFSCSIWRPQGKSYLFFTGFKAEVTGGKIEFSEAYSQASSDGSSDVKLKSSEYDVTDNVVSHRPGSFSSSLCKLVLVARSEHDELKL</sequence>
<reference evidence="2" key="1">
    <citation type="journal article" date="2010" name="Science">
        <title>The genome of the Western clawed frog Xenopus tropicalis.</title>
        <authorList>
            <person name="Hellsten U."/>
            <person name="Harland R.M."/>
            <person name="Gilchrist M.J."/>
            <person name="Hendrix D."/>
            <person name="Jurka J."/>
            <person name="Kapitonov V."/>
            <person name="Ovcharenko I."/>
            <person name="Putnam N.H."/>
            <person name="Shu S."/>
            <person name="Taher L."/>
            <person name="Blitz I.L."/>
            <person name="Blumberg B."/>
            <person name="Dichmann D.S."/>
            <person name="Dubchak I."/>
            <person name="Amaya E."/>
            <person name="Detter J.C."/>
            <person name="Fletcher R."/>
            <person name="Gerhard D.S."/>
            <person name="Goodstein D."/>
            <person name="Graves T."/>
            <person name="Grigoriev I.V."/>
            <person name="Grimwood J."/>
            <person name="Kawashima T."/>
            <person name="Lindquist E."/>
            <person name="Lucas S.M."/>
            <person name="Mead P.E."/>
            <person name="Mitros T."/>
            <person name="Ogino H."/>
            <person name="Ohta Y."/>
            <person name="Poliakov A.V."/>
            <person name="Pollet N."/>
            <person name="Robert J."/>
            <person name="Salamov A."/>
            <person name="Sater A.K."/>
            <person name="Schmutz J."/>
            <person name="Terry A."/>
            <person name="Vize P.D."/>
            <person name="Warren W.C."/>
            <person name="Wells D."/>
            <person name="Wills A."/>
            <person name="Wilson R.K."/>
            <person name="Zimmerman L.B."/>
            <person name="Zorn A.M."/>
            <person name="Grainger R."/>
            <person name="Grammer T."/>
            <person name="Khokha M.K."/>
            <person name="Richardson P.M."/>
            <person name="Rokhsar D.S."/>
        </authorList>
    </citation>
    <scope>NUCLEOTIDE SEQUENCE [LARGE SCALE GENOMIC DNA]</scope>
    <source>
        <strain evidence="2">Nigerian</strain>
    </source>
</reference>
<reference evidence="2" key="2">
    <citation type="submission" date="2021-03" db="UniProtKB">
        <authorList>
            <consortium name="Ensembl"/>
        </authorList>
    </citation>
    <scope>IDENTIFICATION</scope>
</reference>
<evidence type="ECO:0008006" key="3">
    <source>
        <dbReference type="Google" id="ProtNLM"/>
    </source>
</evidence>
<accession>A0A803KE52</accession>
<organism evidence="2">
    <name type="scientific">Xenopus tropicalis</name>
    <name type="common">Western clawed frog</name>
    <name type="synonym">Silurana tropicalis</name>
    <dbReference type="NCBI Taxonomy" id="8364"/>
    <lineage>
        <taxon>Eukaryota</taxon>
        <taxon>Metazoa</taxon>
        <taxon>Chordata</taxon>
        <taxon>Craniata</taxon>
        <taxon>Vertebrata</taxon>
        <taxon>Euteleostomi</taxon>
        <taxon>Amphibia</taxon>
        <taxon>Batrachia</taxon>
        <taxon>Anura</taxon>
        <taxon>Pipoidea</taxon>
        <taxon>Pipidae</taxon>
        <taxon>Xenopodinae</taxon>
        <taxon>Xenopus</taxon>
        <taxon>Silurana</taxon>
    </lineage>
</organism>
<dbReference type="InParanoid" id="A0A803KE52"/>
<dbReference type="AlphaFoldDB" id="A0A803KE52"/>
<dbReference type="PANTHER" id="PTHR31230:SF1">
    <property type="entry name" value="MYELOID-DERIVED GROWTH FACTOR"/>
    <property type="match status" value="1"/>
</dbReference>
<dbReference type="InterPro" id="IPR018887">
    <property type="entry name" value="MYDGF"/>
</dbReference>
<dbReference type="Bgee" id="ENSXETG00000030190">
    <property type="expression patterns" value="Expressed in egg cell and 13 other cell types or tissues"/>
</dbReference>
<dbReference type="Pfam" id="PF10572">
    <property type="entry name" value="UPF0556"/>
    <property type="match status" value="1"/>
</dbReference>
<evidence type="ECO:0000313" key="2">
    <source>
        <dbReference type="Ensembl" id="ENSXETP00000118687"/>
    </source>
</evidence>
<dbReference type="FunCoup" id="A0A803KE52">
    <property type="interactions" value="569"/>
</dbReference>
<evidence type="ECO:0000256" key="1">
    <source>
        <dbReference type="SAM" id="SignalP"/>
    </source>
</evidence>
<dbReference type="Ensembl" id="ENSXETT00000108251">
    <property type="protein sequence ID" value="ENSXETP00000118687"/>
    <property type="gene ID" value="ENSXETG00000030190"/>
</dbReference>
<feature type="chain" id="PRO_5030596070" description="Myeloid-derived growth factor" evidence="1">
    <location>
        <begin position="20"/>
        <end position="160"/>
    </location>
</feature>
<proteinExistence type="predicted"/>
<protein>
    <recommendedName>
        <fullName evidence="3">Myeloid-derived growth factor</fullName>
    </recommendedName>
</protein>
<dbReference type="GeneTree" id="ENSGT00390000000777"/>
<keyword evidence="1" id="KW-0732">Signal</keyword>